<organism evidence="2 3">
    <name type="scientific">Labilibaculum filiforme</name>
    <dbReference type="NCBI Taxonomy" id="1940526"/>
    <lineage>
        <taxon>Bacteria</taxon>
        <taxon>Pseudomonadati</taxon>
        <taxon>Bacteroidota</taxon>
        <taxon>Bacteroidia</taxon>
        <taxon>Marinilabiliales</taxon>
        <taxon>Marinifilaceae</taxon>
        <taxon>Labilibaculum</taxon>
    </lineage>
</organism>
<keyword evidence="1" id="KW-0812">Transmembrane</keyword>
<dbReference type="AlphaFoldDB" id="A0A2N3HTC1"/>
<name>A0A2N3HTC1_9BACT</name>
<feature type="transmembrane region" description="Helical" evidence="1">
    <location>
        <begin position="70"/>
        <end position="89"/>
    </location>
</feature>
<keyword evidence="1" id="KW-1133">Transmembrane helix</keyword>
<evidence type="ECO:0000313" key="2">
    <source>
        <dbReference type="EMBL" id="PKQ61302.1"/>
    </source>
</evidence>
<protein>
    <submittedName>
        <fullName evidence="2">Uncharacterized protein</fullName>
    </submittedName>
</protein>
<dbReference type="EMBL" id="MVDD01000015">
    <property type="protein sequence ID" value="PKQ61302.1"/>
    <property type="molecule type" value="Genomic_DNA"/>
</dbReference>
<evidence type="ECO:0000256" key="1">
    <source>
        <dbReference type="SAM" id="Phobius"/>
    </source>
</evidence>
<evidence type="ECO:0000313" key="3">
    <source>
        <dbReference type="Proteomes" id="UP000233535"/>
    </source>
</evidence>
<reference evidence="2 3" key="1">
    <citation type="journal article" date="2017" name="Front. Microbiol.">
        <title>Labilibaculum manganireducens gen. nov., sp. nov. and Labilibaculum filiforme sp. nov., Novel Bacteroidetes Isolated from Subsurface Sediments of the Baltic Sea.</title>
        <authorList>
            <person name="Vandieken V."/>
            <person name="Marshall I.P."/>
            <person name="Niemann H."/>
            <person name="Engelen B."/>
            <person name="Cypionka H."/>
        </authorList>
    </citation>
    <scope>NUCLEOTIDE SEQUENCE [LARGE SCALE GENOMIC DNA]</scope>
    <source>
        <strain evidence="2 3">59.16B</strain>
    </source>
</reference>
<keyword evidence="1" id="KW-0472">Membrane</keyword>
<gene>
    <name evidence="2" type="ORF">BZG02_16025</name>
</gene>
<accession>A0A2N3HTC1</accession>
<comment type="caution">
    <text evidence="2">The sequence shown here is derived from an EMBL/GenBank/DDBJ whole genome shotgun (WGS) entry which is preliminary data.</text>
</comment>
<dbReference type="Proteomes" id="UP000233535">
    <property type="component" value="Unassembled WGS sequence"/>
</dbReference>
<sequence length="345" mass="39573">MSAEYECCVATNAKLQKQIDNQKEIINSLEDIEHSILLSNDTLKHSVKFELDNHYKEIETKEEGCDLCSIIGAILGAIISGGIAIFIFWRGRKNEKNKEKLKYIDFGEEVFTLLKNITANSKKQVELLNALVTSITEKPYTHGKYNRVSLNLLKRAQSFDTTYVFTTFKTLNLEKKSYIKFYSSIDFLLEVFENIDDDYHTNNSEVITPLSNKFLQLKGEIMNICSNFIESSRRENKTTEAIYTFINQLLIDYHSPETLPDKIDLKYDVDKIIRPLKSELLAKYRDNDISIELLNLSKQAGDFYKTILIESSNLRAGVNSQLEPIGKMITYLDSIEQALSSNYAS</sequence>
<proteinExistence type="predicted"/>
<keyword evidence="3" id="KW-1185">Reference proteome</keyword>